<accession>A0A0E0H5D1</accession>
<dbReference type="EnsemblPlants" id="ONIVA04G22820.1">
    <property type="protein sequence ID" value="ONIVA04G22820.1"/>
    <property type="gene ID" value="ONIVA04G22820"/>
</dbReference>
<evidence type="ECO:0000313" key="2">
    <source>
        <dbReference type="EnsemblPlants" id="ONIVA04G22820.1"/>
    </source>
</evidence>
<dbReference type="HOGENOM" id="CLU_1167480_0_0_1"/>
<keyword evidence="3" id="KW-1185">Reference proteome</keyword>
<reference evidence="2" key="2">
    <citation type="submission" date="2018-04" db="EMBL/GenBank/DDBJ databases">
        <title>OnivRS2 (Oryza nivara Reference Sequence Version 2).</title>
        <authorList>
            <person name="Zhang J."/>
            <person name="Kudrna D."/>
            <person name="Lee S."/>
            <person name="Talag J."/>
            <person name="Rajasekar S."/>
            <person name="Welchert J."/>
            <person name="Hsing Y.-I."/>
            <person name="Wing R.A."/>
        </authorList>
    </citation>
    <scope>NUCLEOTIDE SEQUENCE [LARGE SCALE GENOMIC DNA]</scope>
    <source>
        <strain evidence="2">SL10</strain>
    </source>
</reference>
<dbReference type="AlphaFoldDB" id="A0A0E0H5D1"/>
<evidence type="ECO:0000313" key="3">
    <source>
        <dbReference type="Proteomes" id="UP000006591"/>
    </source>
</evidence>
<evidence type="ECO:0000256" key="1">
    <source>
        <dbReference type="SAM" id="MobiDB-lite"/>
    </source>
</evidence>
<dbReference type="Gramene" id="ONIVA04G22820.1">
    <property type="protein sequence ID" value="ONIVA04G22820.1"/>
    <property type="gene ID" value="ONIVA04G22820"/>
</dbReference>
<organism evidence="2">
    <name type="scientific">Oryza nivara</name>
    <name type="common">Indian wild rice</name>
    <name type="synonym">Oryza sativa f. spontanea</name>
    <dbReference type="NCBI Taxonomy" id="4536"/>
    <lineage>
        <taxon>Eukaryota</taxon>
        <taxon>Viridiplantae</taxon>
        <taxon>Streptophyta</taxon>
        <taxon>Embryophyta</taxon>
        <taxon>Tracheophyta</taxon>
        <taxon>Spermatophyta</taxon>
        <taxon>Magnoliopsida</taxon>
        <taxon>Liliopsida</taxon>
        <taxon>Poales</taxon>
        <taxon>Poaceae</taxon>
        <taxon>BOP clade</taxon>
        <taxon>Oryzoideae</taxon>
        <taxon>Oryzeae</taxon>
        <taxon>Oryzinae</taxon>
        <taxon>Oryza</taxon>
    </lineage>
</organism>
<dbReference type="Proteomes" id="UP000006591">
    <property type="component" value="Chromosome 4"/>
</dbReference>
<protein>
    <submittedName>
        <fullName evidence="2">Uncharacterized protein</fullName>
    </submittedName>
</protein>
<reference evidence="2" key="1">
    <citation type="submission" date="2015-04" db="UniProtKB">
        <authorList>
            <consortium name="EnsemblPlants"/>
        </authorList>
    </citation>
    <scope>IDENTIFICATION</scope>
    <source>
        <strain evidence="2">SL10</strain>
    </source>
</reference>
<name>A0A0E0H5D1_ORYNI</name>
<sequence length="238" mass="26250">MPEQLQSRTAILSPALGRLCCSLGLLAWLGRHVFMGWHYRLGRCALAQALQRSEETEVEADKNGEIELGESGGEEERVCGGGGKFRSGRRHHLRWESGGGGLARCHGGGLHRRDAYRYGGFYHRGEGFHGNEKQLVAEMPVEPATATTVVLPIAEPDPDSRHDAAVAAAEEPVHGEADEEDEDEMASSRTSPEGWEQNSSDGERRMGVKSFCFHLERLVRDVHVCQALQQAQQLVLRL</sequence>
<proteinExistence type="predicted"/>
<feature type="compositionally biased region" description="Polar residues" evidence="1">
    <location>
        <begin position="187"/>
        <end position="200"/>
    </location>
</feature>
<feature type="region of interest" description="Disordered" evidence="1">
    <location>
        <begin position="155"/>
        <end position="202"/>
    </location>
</feature>